<sequence length="75" mass="8487">MSELTQYLVCDVELKVSGPHQKTVTAWTASALRRIADRLERHEFDDGHHDVTDNAGRSIGSVYFDFSEGYESDEP</sequence>
<evidence type="ECO:0000313" key="2">
    <source>
        <dbReference type="Proteomes" id="UP000315344"/>
    </source>
</evidence>
<protein>
    <submittedName>
        <fullName evidence="1">Uncharacterized protein</fullName>
    </submittedName>
</protein>
<dbReference type="AlphaFoldDB" id="A0A533I6H4"/>
<comment type="caution">
    <text evidence="1">The sequence shown here is derived from an EMBL/GenBank/DDBJ whole genome shotgun (WGS) entry which is preliminary data.</text>
</comment>
<organism evidence="1 2">
    <name type="scientific">Paracoccus denitrificans</name>
    <dbReference type="NCBI Taxonomy" id="266"/>
    <lineage>
        <taxon>Bacteria</taxon>
        <taxon>Pseudomonadati</taxon>
        <taxon>Pseudomonadota</taxon>
        <taxon>Alphaproteobacteria</taxon>
        <taxon>Rhodobacterales</taxon>
        <taxon>Paracoccaceae</taxon>
        <taxon>Paracoccus</taxon>
    </lineage>
</organism>
<gene>
    <name evidence="1" type="ORF">DI616_14655</name>
</gene>
<dbReference type="Proteomes" id="UP000315344">
    <property type="component" value="Unassembled WGS sequence"/>
</dbReference>
<proteinExistence type="predicted"/>
<name>A0A533I6H4_PARDE</name>
<evidence type="ECO:0000313" key="1">
    <source>
        <dbReference type="EMBL" id="TKW65412.1"/>
    </source>
</evidence>
<dbReference type="EMBL" id="VAFL01000013">
    <property type="protein sequence ID" value="TKW65412.1"/>
    <property type="molecule type" value="Genomic_DNA"/>
</dbReference>
<accession>A0A533I6H4</accession>
<reference evidence="1 2" key="1">
    <citation type="journal article" date="2017" name="Nat. Commun.">
        <title>In situ click chemistry generation of cyclooxygenase-2 inhibitors.</title>
        <authorList>
            <person name="Bhardwaj A."/>
            <person name="Kaur J."/>
            <person name="Wuest M."/>
            <person name="Wuest F."/>
        </authorList>
    </citation>
    <scope>NUCLEOTIDE SEQUENCE [LARGE SCALE GENOMIC DNA]</scope>
    <source>
        <strain evidence="1">S2_012_000_R3_94</strain>
    </source>
</reference>